<dbReference type="SMART" id="SM00028">
    <property type="entry name" value="TPR"/>
    <property type="match status" value="3"/>
</dbReference>
<comment type="caution">
    <text evidence="1">The sequence shown here is derived from an EMBL/GenBank/DDBJ whole genome shotgun (WGS) entry which is preliminary data.</text>
</comment>
<dbReference type="EMBL" id="CAJNNV010029091">
    <property type="protein sequence ID" value="CAE8627001.1"/>
    <property type="molecule type" value="Genomic_DNA"/>
</dbReference>
<dbReference type="AlphaFoldDB" id="A0A813GLB6"/>
<dbReference type="OMA" id="PHECKAS"/>
<evidence type="ECO:0008006" key="3">
    <source>
        <dbReference type="Google" id="ProtNLM"/>
    </source>
</evidence>
<proteinExistence type="predicted"/>
<dbReference type="OrthoDB" id="434506at2759"/>
<dbReference type="InterPro" id="IPR019734">
    <property type="entry name" value="TPR_rpt"/>
</dbReference>
<reference evidence="1" key="1">
    <citation type="submission" date="2021-02" db="EMBL/GenBank/DDBJ databases">
        <authorList>
            <person name="Dougan E. K."/>
            <person name="Rhodes N."/>
            <person name="Thang M."/>
            <person name="Chan C."/>
        </authorList>
    </citation>
    <scope>NUCLEOTIDE SEQUENCE</scope>
</reference>
<dbReference type="PANTHER" id="PTHR46540">
    <property type="entry name" value="TETRATRICOPEPTIDE REPEAT PROTEIN 12"/>
    <property type="match status" value="1"/>
</dbReference>
<accession>A0A813GLB6</accession>
<evidence type="ECO:0000313" key="2">
    <source>
        <dbReference type="Proteomes" id="UP000654075"/>
    </source>
</evidence>
<protein>
    <recommendedName>
        <fullName evidence="3">Protein unc-45 homolog B</fullName>
    </recommendedName>
</protein>
<dbReference type="Gene3D" id="1.25.10.10">
    <property type="entry name" value="Leucine-rich Repeat Variant"/>
    <property type="match status" value="1"/>
</dbReference>
<dbReference type="SUPFAM" id="SSF48452">
    <property type="entry name" value="TPR-like"/>
    <property type="match status" value="1"/>
</dbReference>
<dbReference type="InterPro" id="IPR043195">
    <property type="entry name" value="TTC12"/>
</dbReference>
<dbReference type="InterPro" id="IPR011990">
    <property type="entry name" value="TPR-like_helical_dom_sf"/>
</dbReference>
<organism evidence="1 2">
    <name type="scientific">Polarella glacialis</name>
    <name type="common">Dinoflagellate</name>
    <dbReference type="NCBI Taxonomy" id="89957"/>
    <lineage>
        <taxon>Eukaryota</taxon>
        <taxon>Sar</taxon>
        <taxon>Alveolata</taxon>
        <taxon>Dinophyceae</taxon>
        <taxon>Suessiales</taxon>
        <taxon>Suessiaceae</taxon>
        <taxon>Polarella</taxon>
    </lineage>
</organism>
<dbReference type="InterPro" id="IPR011989">
    <property type="entry name" value="ARM-like"/>
</dbReference>
<dbReference type="GO" id="GO:0005813">
    <property type="term" value="C:centrosome"/>
    <property type="evidence" value="ECO:0007669"/>
    <property type="project" value="TreeGrafter"/>
</dbReference>
<dbReference type="PANTHER" id="PTHR46540:SF1">
    <property type="entry name" value="TETRATRICOPEPTIDE REPEAT PROTEIN 12"/>
    <property type="match status" value="1"/>
</dbReference>
<keyword evidence="2" id="KW-1185">Reference proteome</keyword>
<dbReference type="InterPro" id="IPR016024">
    <property type="entry name" value="ARM-type_fold"/>
</dbReference>
<sequence length="875" mass="96710">MEADMKSRQKKTGEKAKTAEKCRLRGNEALKEGDYVGAIEHYEEGLEYKRDSKALWTNKALAEIKVFRFHEAITSCNKVIEYAEIFEEGFTKNADACFKAFTRRAMAFRALHRWEEALLDIDDALNLFPRDKEARDLRDKTHAACEEARQAKKLQAVPPAAAEVDAALHRQEPLQVRVEIEESDDEDENDVKLLEPSAQAGSLAGLSKQEFGRLLKRLKEGSSERVLFCARRGGESQSAKPKPASDRWVGRKIDMKVEEIAEPSQLDGVLKDAERCLVLWKKRRPNAEGKILMQDDEPEAREADVFVSTCIPRVLAVLHILASNSDHHCALTAQAVRYIWPLLASDSWRYEVTQLLMEWSQRSISSKAMAEFAGRYPDPHIPLLIEMLKQDTKKAGVLHPGFEDRAKKAADRLELGQQSVEDAMEDVLQGLLAHSPLELAISTLGNLCLAGQASASFKEQAAAFCSDLVDGLAQHLSQSTDPLSRGRICGRAAGAICNVLRLGEAFAVAVQEKCTKSLVEALREECQQGGGNSVMQGLLKEGGTMPFATGAKARVLGALVNLVIVRPTALAEIRELRTLEVLLPLIEIQAQTSAEGCAPLATSTDEEGGPRVVAIRATLLTSRLLGADAASLPQDMEADLLRRLQRMLGDAGDFSAVKACIRADIEAPDLEWLDPVVRILTIVLTKTPGAFDRLVARLPRCEEIPEGADEPSSVASPSVKFEDLIEQLMNITAALQPRQHVAPENEGATPSRMRGNLALLFGFLSEEQAKEDPPPVLRELGLSSMAELFVDMLRRERGSAQHNIGVCVTKLALNPRYRQKVRDLNGLETLHQIQLPKVQARKSETMRLHRLETSAEDKKAEILRRFQQQAPKGGQ</sequence>
<dbReference type="Proteomes" id="UP000654075">
    <property type="component" value="Unassembled WGS sequence"/>
</dbReference>
<dbReference type="GO" id="GO:0070286">
    <property type="term" value="P:axonemal dynein complex assembly"/>
    <property type="evidence" value="ECO:0007669"/>
    <property type="project" value="TreeGrafter"/>
</dbReference>
<dbReference type="GO" id="GO:0005737">
    <property type="term" value="C:cytoplasm"/>
    <property type="evidence" value="ECO:0007669"/>
    <property type="project" value="TreeGrafter"/>
</dbReference>
<dbReference type="GO" id="GO:0007288">
    <property type="term" value="P:sperm axoneme assembly"/>
    <property type="evidence" value="ECO:0007669"/>
    <property type="project" value="TreeGrafter"/>
</dbReference>
<gene>
    <name evidence="1" type="ORF">PGLA1383_LOCUS43876</name>
</gene>
<evidence type="ECO:0000313" key="1">
    <source>
        <dbReference type="EMBL" id="CAE8627001.1"/>
    </source>
</evidence>
<name>A0A813GLB6_POLGL</name>
<dbReference type="SUPFAM" id="SSF48371">
    <property type="entry name" value="ARM repeat"/>
    <property type="match status" value="1"/>
</dbReference>
<dbReference type="Gene3D" id="1.25.40.10">
    <property type="entry name" value="Tetratricopeptide repeat domain"/>
    <property type="match status" value="1"/>
</dbReference>